<accession>A0ABQ9HG35</accession>
<comment type="caution">
    <text evidence="2">The sequence shown here is derived from an EMBL/GenBank/DDBJ whole genome shotgun (WGS) entry which is preliminary data.</text>
</comment>
<protein>
    <submittedName>
        <fullName evidence="2">Uncharacterized protein</fullName>
    </submittedName>
</protein>
<organism evidence="2 3">
    <name type="scientific">Dryococelus australis</name>
    <dbReference type="NCBI Taxonomy" id="614101"/>
    <lineage>
        <taxon>Eukaryota</taxon>
        <taxon>Metazoa</taxon>
        <taxon>Ecdysozoa</taxon>
        <taxon>Arthropoda</taxon>
        <taxon>Hexapoda</taxon>
        <taxon>Insecta</taxon>
        <taxon>Pterygota</taxon>
        <taxon>Neoptera</taxon>
        <taxon>Polyneoptera</taxon>
        <taxon>Phasmatodea</taxon>
        <taxon>Verophasmatodea</taxon>
        <taxon>Anareolatae</taxon>
        <taxon>Phasmatidae</taxon>
        <taxon>Eurycanthinae</taxon>
        <taxon>Dryococelus</taxon>
    </lineage>
</organism>
<evidence type="ECO:0000313" key="2">
    <source>
        <dbReference type="EMBL" id="KAJ8883274.1"/>
    </source>
</evidence>
<feature type="compositionally biased region" description="Low complexity" evidence="1">
    <location>
        <begin position="116"/>
        <end position="131"/>
    </location>
</feature>
<evidence type="ECO:0000256" key="1">
    <source>
        <dbReference type="SAM" id="MobiDB-lite"/>
    </source>
</evidence>
<name>A0ABQ9HG35_9NEOP</name>
<feature type="region of interest" description="Disordered" evidence="1">
    <location>
        <begin position="116"/>
        <end position="142"/>
    </location>
</feature>
<dbReference type="EMBL" id="JARBHB010000005">
    <property type="protein sequence ID" value="KAJ8883274.1"/>
    <property type="molecule type" value="Genomic_DNA"/>
</dbReference>
<reference evidence="2 3" key="1">
    <citation type="submission" date="2023-02" db="EMBL/GenBank/DDBJ databases">
        <title>LHISI_Scaffold_Assembly.</title>
        <authorList>
            <person name="Stuart O.P."/>
            <person name="Cleave R."/>
            <person name="Magrath M.J.L."/>
            <person name="Mikheyev A.S."/>
        </authorList>
    </citation>
    <scope>NUCLEOTIDE SEQUENCE [LARGE SCALE GENOMIC DNA]</scope>
    <source>
        <strain evidence="2">Daus_M_001</strain>
        <tissue evidence="2">Leg muscle</tissue>
    </source>
</reference>
<gene>
    <name evidence="2" type="ORF">PR048_015117</name>
</gene>
<sequence>MALNIEVLRADECDCNEYAAAPKYKDGGTGHHRENPLINGIVQHDSHMRKPGVNRPGLNLDRLVSVMPSDIPELKGSAAVRSTSSSSFISSASTAEIPICLLKFPGPLGMFDMETAEVSSSSSAEATASPTRQTTRPRWLSD</sequence>
<proteinExistence type="predicted"/>
<dbReference type="Proteomes" id="UP001159363">
    <property type="component" value="Chromosome 4"/>
</dbReference>
<evidence type="ECO:0000313" key="3">
    <source>
        <dbReference type="Proteomes" id="UP001159363"/>
    </source>
</evidence>
<keyword evidence="3" id="KW-1185">Reference proteome</keyword>